<dbReference type="InterPro" id="IPR013106">
    <property type="entry name" value="Ig_V-set"/>
</dbReference>
<dbReference type="PANTHER" id="PTHR15193:SF1">
    <property type="entry name" value="CD83 ANTIGEN"/>
    <property type="match status" value="1"/>
</dbReference>
<gene>
    <name evidence="5" type="ORF">Q7C36_012807</name>
</gene>
<sequence length="203" mass="22514">MPEGIWAWTLVLVLHCCSVLSQQFILAECNEDIHLPCRVSEQGGTYRYMVWYRNDTAIIKRKLNDVTFYNKSSPAFLGVRDTLVLQNVQPSDSGHYQCFLATDTGQKDRHSDVSLTVSGVMSPTIGHRNLESDCDLPQHCKRIAVEMTEIPSLLGGTHEVLSDHLQCVFIATVVVLAVLSVTAVVCLCTQRKTYTSVNVPGSV</sequence>
<dbReference type="EMBL" id="JAVHJS010000012">
    <property type="protein sequence ID" value="KAK2841228.1"/>
    <property type="molecule type" value="Genomic_DNA"/>
</dbReference>
<dbReference type="InterPro" id="IPR013783">
    <property type="entry name" value="Ig-like_fold"/>
</dbReference>
<dbReference type="InterPro" id="IPR036179">
    <property type="entry name" value="Ig-like_dom_sf"/>
</dbReference>
<proteinExistence type="predicted"/>
<feature type="signal peptide" evidence="3">
    <location>
        <begin position="1"/>
        <end position="21"/>
    </location>
</feature>
<dbReference type="PROSITE" id="PS50835">
    <property type="entry name" value="IG_LIKE"/>
    <property type="match status" value="1"/>
</dbReference>
<dbReference type="SUPFAM" id="SSF48726">
    <property type="entry name" value="Immunoglobulin"/>
    <property type="match status" value="1"/>
</dbReference>
<feature type="chain" id="PRO_5041693756" description="Ig-like domain-containing protein" evidence="3">
    <location>
        <begin position="22"/>
        <end position="203"/>
    </location>
</feature>
<dbReference type="Pfam" id="PF00047">
    <property type="entry name" value="ig"/>
    <property type="match status" value="1"/>
</dbReference>
<dbReference type="Gene3D" id="2.60.40.10">
    <property type="entry name" value="Immunoglobulins"/>
    <property type="match status" value="1"/>
</dbReference>
<organism evidence="5 6">
    <name type="scientific">Tachysurus vachellii</name>
    <name type="common">Darkbarbel catfish</name>
    <name type="synonym">Pelteobagrus vachellii</name>
    <dbReference type="NCBI Taxonomy" id="175792"/>
    <lineage>
        <taxon>Eukaryota</taxon>
        <taxon>Metazoa</taxon>
        <taxon>Chordata</taxon>
        <taxon>Craniata</taxon>
        <taxon>Vertebrata</taxon>
        <taxon>Euteleostomi</taxon>
        <taxon>Actinopterygii</taxon>
        <taxon>Neopterygii</taxon>
        <taxon>Teleostei</taxon>
        <taxon>Ostariophysi</taxon>
        <taxon>Siluriformes</taxon>
        <taxon>Bagridae</taxon>
        <taxon>Tachysurus</taxon>
    </lineage>
</organism>
<accession>A0AA88MN58</accession>
<evidence type="ECO:0000256" key="3">
    <source>
        <dbReference type="SAM" id="SignalP"/>
    </source>
</evidence>
<evidence type="ECO:0000259" key="4">
    <source>
        <dbReference type="PROSITE" id="PS50835"/>
    </source>
</evidence>
<keyword evidence="2" id="KW-0472">Membrane</keyword>
<feature type="domain" description="Ig-like" evidence="4">
    <location>
        <begin position="30"/>
        <end position="114"/>
    </location>
</feature>
<name>A0AA88MN58_TACVA</name>
<keyword evidence="3" id="KW-0732">Signal</keyword>
<dbReference type="Proteomes" id="UP001187315">
    <property type="component" value="Unassembled WGS sequence"/>
</dbReference>
<dbReference type="InterPro" id="IPR003599">
    <property type="entry name" value="Ig_sub"/>
</dbReference>
<reference evidence="5" key="1">
    <citation type="submission" date="2023-08" db="EMBL/GenBank/DDBJ databases">
        <title>Pelteobagrus vachellii genome.</title>
        <authorList>
            <person name="Liu H."/>
        </authorList>
    </citation>
    <scope>NUCLEOTIDE SEQUENCE</scope>
    <source>
        <strain evidence="5">PRFRI_2022a</strain>
        <tissue evidence="5">Muscle</tissue>
    </source>
</reference>
<keyword evidence="2" id="KW-1133">Transmembrane helix</keyword>
<keyword evidence="2" id="KW-0812">Transmembrane</keyword>
<keyword evidence="6" id="KW-1185">Reference proteome</keyword>
<evidence type="ECO:0000256" key="2">
    <source>
        <dbReference type="SAM" id="Phobius"/>
    </source>
</evidence>
<protein>
    <recommendedName>
        <fullName evidence="4">Ig-like domain-containing protein</fullName>
    </recommendedName>
</protein>
<comment type="caution">
    <text evidence="5">The sequence shown here is derived from an EMBL/GenBank/DDBJ whole genome shotgun (WGS) entry which is preliminary data.</text>
</comment>
<dbReference type="SMART" id="SM00406">
    <property type="entry name" value="IGv"/>
    <property type="match status" value="1"/>
</dbReference>
<feature type="transmembrane region" description="Helical" evidence="2">
    <location>
        <begin position="168"/>
        <end position="188"/>
    </location>
</feature>
<dbReference type="PANTHER" id="PTHR15193">
    <property type="entry name" value="CD83 ANTIGEN"/>
    <property type="match status" value="1"/>
</dbReference>
<keyword evidence="1" id="KW-0393">Immunoglobulin domain</keyword>
<dbReference type="InterPro" id="IPR013151">
    <property type="entry name" value="Immunoglobulin_dom"/>
</dbReference>
<dbReference type="SMART" id="SM00409">
    <property type="entry name" value="IG"/>
    <property type="match status" value="1"/>
</dbReference>
<evidence type="ECO:0000313" key="5">
    <source>
        <dbReference type="EMBL" id="KAK2841228.1"/>
    </source>
</evidence>
<evidence type="ECO:0000313" key="6">
    <source>
        <dbReference type="Proteomes" id="UP001187315"/>
    </source>
</evidence>
<dbReference type="AlphaFoldDB" id="A0AA88MN58"/>
<dbReference type="InterPro" id="IPR007110">
    <property type="entry name" value="Ig-like_dom"/>
</dbReference>
<evidence type="ECO:0000256" key="1">
    <source>
        <dbReference type="ARBA" id="ARBA00023319"/>
    </source>
</evidence>